<dbReference type="AlphaFoldDB" id="A0A173SSK6"/>
<protein>
    <submittedName>
        <fullName evidence="1">DeoR family transcriptional regulator</fullName>
    </submittedName>
</protein>
<dbReference type="InterPro" id="IPR050313">
    <property type="entry name" value="Carb_Metab_HTH_regulators"/>
</dbReference>
<dbReference type="GO" id="GO:0003700">
    <property type="term" value="F:DNA-binding transcription factor activity"/>
    <property type="evidence" value="ECO:0007669"/>
    <property type="project" value="InterPro"/>
</dbReference>
<comment type="caution">
    <text evidence="1">The sequence shown here is derived from an EMBL/GenBank/DDBJ whole genome shotgun (WGS) entry which is preliminary data.</text>
</comment>
<accession>A0A173SSK6</accession>
<dbReference type="InterPro" id="IPR001034">
    <property type="entry name" value="DeoR_HTH"/>
</dbReference>
<dbReference type="Gene3D" id="3.40.50.1360">
    <property type="match status" value="1"/>
</dbReference>
<dbReference type="EMBL" id="WMQE01000013">
    <property type="protein sequence ID" value="MTK21239.1"/>
    <property type="molecule type" value="Genomic_DNA"/>
</dbReference>
<dbReference type="SUPFAM" id="SSF46785">
    <property type="entry name" value="Winged helix' DNA-binding domain"/>
    <property type="match status" value="1"/>
</dbReference>
<evidence type="ECO:0000313" key="1">
    <source>
        <dbReference type="EMBL" id="MTK21239.1"/>
    </source>
</evidence>
<dbReference type="InterPro" id="IPR018356">
    <property type="entry name" value="Tscrpt_reg_HTH_DeoR_CS"/>
</dbReference>
<dbReference type="SMART" id="SM01134">
    <property type="entry name" value="DeoRC"/>
    <property type="match status" value="1"/>
</dbReference>
<dbReference type="PROSITE" id="PS00894">
    <property type="entry name" value="HTH_DEOR_1"/>
    <property type="match status" value="1"/>
</dbReference>
<reference evidence="1 2" key="1">
    <citation type="journal article" date="2019" name="Nat. Med.">
        <title>A library of human gut bacterial isolates paired with longitudinal multiomics data enables mechanistic microbiome research.</title>
        <authorList>
            <person name="Poyet M."/>
            <person name="Groussin M."/>
            <person name="Gibbons S.M."/>
            <person name="Avila-Pacheco J."/>
            <person name="Jiang X."/>
            <person name="Kearney S.M."/>
            <person name="Perrotta A.R."/>
            <person name="Berdy B."/>
            <person name="Zhao S."/>
            <person name="Lieberman T.D."/>
            <person name="Swanson P.K."/>
            <person name="Smith M."/>
            <person name="Roesemann S."/>
            <person name="Alexander J.E."/>
            <person name="Rich S.A."/>
            <person name="Livny J."/>
            <person name="Vlamakis H."/>
            <person name="Clish C."/>
            <person name="Bullock K."/>
            <person name="Deik A."/>
            <person name="Scott J."/>
            <person name="Pierce K.A."/>
            <person name="Xavier R.J."/>
            <person name="Alm E.J."/>
        </authorList>
    </citation>
    <scope>NUCLEOTIDE SEQUENCE [LARGE SCALE GENOMIC DNA]</scope>
    <source>
        <strain evidence="1 2">BIOML-A198</strain>
    </source>
</reference>
<dbReference type="SUPFAM" id="SSF100950">
    <property type="entry name" value="NagB/RpiA/CoA transferase-like"/>
    <property type="match status" value="1"/>
</dbReference>
<dbReference type="PROSITE" id="PS51000">
    <property type="entry name" value="HTH_DEOR_2"/>
    <property type="match status" value="1"/>
</dbReference>
<organism evidence="1 2">
    <name type="scientific">Turicibacter sanguinis</name>
    <dbReference type="NCBI Taxonomy" id="154288"/>
    <lineage>
        <taxon>Bacteria</taxon>
        <taxon>Bacillati</taxon>
        <taxon>Bacillota</taxon>
        <taxon>Erysipelotrichia</taxon>
        <taxon>Erysipelotrichales</taxon>
        <taxon>Turicibacteraceae</taxon>
        <taxon>Turicibacter</taxon>
    </lineage>
</organism>
<dbReference type="PANTHER" id="PTHR30363:SF56">
    <property type="entry name" value="TRANSCRIPTIONAL REGULATOR, DEOR FAMILY"/>
    <property type="match status" value="1"/>
</dbReference>
<dbReference type="InterPro" id="IPR036388">
    <property type="entry name" value="WH-like_DNA-bd_sf"/>
</dbReference>
<dbReference type="SMART" id="SM00420">
    <property type="entry name" value="HTH_DEOR"/>
    <property type="match status" value="1"/>
</dbReference>
<dbReference type="Pfam" id="PF08220">
    <property type="entry name" value="HTH_DeoR"/>
    <property type="match status" value="1"/>
</dbReference>
<dbReference type="Gene3D" id="1.10.10.10">
    <property type="entry name" value="Winged helix-like DNA-binding domain superfamily/Winged helix DNA-binding domain"/>
    <property type="match status" value="1"/>
</dbReference>
<dbReference type="Proteomes" id="UP000487649">
    <property type="component" value="Unassembled WGS sequence"/>
</dbReference>
<dbReference type="InterPro" id="IPR036390">
    <property type="entry name" value="WH_DNA-bd_sf"/>
</dbReference>
<dbReference type="RefSeq" id="WP_006785503.1">
    <property type="nucleotide sequence ID" value="NZ_CABJBH010000004.1"/>
</dbReference>
<evidence type="ECO:0000313" key="2">
    <source>
        <dbReference type="Proteomes" id="UP000487649"/>
    </source>
</evidence>
<dbReference type="OrthoDB" id="9797223at2"/>
<dbReference type="PANTHER" id="PTHR30363">
    <property type="entry name" value="HTH-TYPE TRANSCRIPTIONAL REGULATOR SRLR-RELATED"/>
    <property type="match status" value="1"/>
</dbReference>
<dbReference type="InterPro" id="IPR037171">
    <property type="entry name" value="NagB/RpiA_transferase-like"/>
</dbReference>
<proteinExistence type="predicted"/>
<sequence length="248" mass="27819">MITEERHQLIITELKQKGSVKVSDLVERFNISESTIRRDLVFLENLNYLKRVHGGAVNVKNKFVESSYNEKAAQNSHEKDAIAKYAAALVEDGDSIYIDSGTTTFEMIKYLAGKKIMVVTNGLSNVESLIEYDIPCFVLGGKVKRNTKAVVGYEAITTLNRYRFDKCFMGANGVHSMHGFTTPDPEEAMIKENAIKASNDIFVLADGSKFGEVSFTRFAELNDATIITNLEDDLNRYHEKTTVKVVKQ</sequence>
<dbReference type="InterPro" id="IPR014036">
    <property type="entry name" value="DeoR-like_C"/>
</dbReference>
<name>A0A173SSK6_9FIRM</name>
<dbReference type="PRINTS" id="PR00037">
    <property type="entry name" value="HTHLACR"/>
</dbReference>
<dbReference type="Pfam" id="PF00455">
    <property type="entry name" value="DeoRC"/>
    <property type="match status" value="1"/>
</dbReference>
<gene>
    <name evidence="1" type="ORF">GMA92_07370</name>
</gene>